<keyword evidence="3" id="KW-1185">Reference proteome</keyword>
<protein>
    <submittedName>
        <fullName evidence="2">Uncharacterized protein</fullName>
    </submittedName>
</protein>
<feature type="transmembrane region" description="Helical" evidence="1">
    <location>
        <begin position="96"/>
        <end position="118"/>
    </location>
</feature>
<evidence type="ECO:0000313" key="3">
    <source>
        <dbReference type="Proteomes" id="UP000091820"/>
    </source>
</evidence>
<dbReference type="EnsemblMetazoa" id="GBRI011572-RA">
    <property type="protein sequence ID" value="GBRI011572-PA"/>
    <property type="gene ID" value="GBRI011572"/>
</dbReference>
<proteinExistence type="predicted"/>
<accession>A0A1A9W9V1</accession>
<evidence type="ECO:0000256" key="1">
    <source>
        <dbReference type="SAM" id="Phobius"/>
    </source>
</evidence>
<name>A0A1A9W9V1_9MUSC</name>
<keyword evidence="1" id="KW-0472">Membrane</keyword>
<reference evidence="3" key="1">
    <citation type="submission" date="2014-03" db="EMBL/GenBank/DDBJ databases">
        <authorList>
            <person name="Aksoy S."/>
            <person name="Warren W."/>
            <person name="Wilson R.K."/>
        </authorList>
    </citation>
    <scope>NUCLEOTIDE SEQUENCE [LARGE SCALE GENOMIC DNA]</scope>
    <source>
        <strain evidence="3">IAEA</strain>
    </source>
</reference>
<evidence type="ECO:0000313" key="2">
    <source>
        <dbReference type="EnsemblMetazoa" id="GBRI011572-PA"/>
    </source>
</evidence>
<dbReference type="AlphaFoldDB" id="A0A1A9W9V1"/>
<organism evidence="2 3">
    <name type="scientific">Glossina brevipalpis</name>
    <dbReference type="NCBI Taxonomy" id="37001"/>
    <lineage>
        <taxon>Eukaryota</taxon>
        <taxon>Metazoa</taxon>
        <taxon>Ecdysozoa</taxon>
        <taxon>Arthropoda</taxon>
        <taxon>Hexapoda</taxon>
        <taxon>Insecta</taxon>
        <taxon>Pterygota</taxon>
        <taxon>Neoptera</taxon>
        <taxon>Endopterygota</taxon>
        <taxon>Diptera</taxon>
        <taxon>Brachycera</taxon>
        <taxon>Muscomorpha</taxon>
        <taxon>Hippoboscoidea</taxon>
        <taxon>Glossinidae</taxon>
        <taxon>Glossina</taxon>
    </lineage>
</organism>
<keyword evidence="1" id="KW-1133">Transmembrane helix</keyword>
<dbReference type="VEuPathDB" id="VectorBase:GBRI011572"/>
<dbReference type="Proteomes" id="UP000091820">
    <property type="component" value="Unassembled WGS sequence"/>
</dbReference>
<sequence length="120" mass="13737">MKKTKNSQIQNVPMAGVIFTTTTMIKQTSETQECGLIKTNEYCLQTLKYTEDTKRKLLIVRVIILHTDVDGSGDDDVANKIVSEVRFKSSLVSQHLLFYLKFYLTMIKFSVNVADFLVQH</sequence>
<keyword evidence="1" id="KW-0812">Transmembrane</keyword>
<reference evidence="2" key="2">
    <citation type="submission" date="2020-05" db="UniProtKB">
        <authorList>
            <consortium name="EnsemblMetazoa"/>
        </authorList>
    </citation>
    <scope>IDENTIFICATION</scope>
    <source>
        <strain evidence="2">IAEA</strain>
    </source>
</reference>